<comment type="function">
    <text evidence="8">Uptake of L-lactate across the membrane. Can also transport D-lactate and glycolate.</text>
</comment>
<gene>
    <name evidence="9" type="ORF">GTW51_12250</name>
</gene>
<feature type="transmembrane region" description="Helical" evidence="8">
    <location>
        <begin position="449"/>
        <end position="470"/>
    </location>
</feature>
<feature type="transmembrane region" description="Helical" evidence="8">
    <location>
        <begin position="59"/>
        <end position="83"/>
    </location>
</feature>
<feature type="transmembrane region" description="Helical" evidence="8">
    <location>
        <begin position="260"/>
        <end position="277"/>
    </location>
</feature>
<evidence type="ECO:0000256" key="7">
    <source>
        <dbReference type="ARBA" id="ARBA00023136"/>
    </source>
</evidence>
<name>A0A6L9MJ32_9HYPH</name>
<feature type="transmembrane region" description="Helical" evidence="8">
    <location>
        <begin position="482"/>
        <end position="504"/>
    </location>
</feature>
<keyword evidence="5 8" id="KW-0812">Transmembrane</keyword>
<feature type="transmembrane region" description="Helical" evidence="8">
    <location>
        <begin position="129"/>
        <end position="151"/>
    </location>
</feature>
<feature type="transmembrane region" description="Helical" evidence="8">
    <location>
        <begin position="563"/>
        <end position="581"/>
    </location>
</feature>
<dbReference type="GO" id="GO:0005886">
    <property type="term" value="C:plasma membrane"/>
    <property type="evidence" value="ECO:0007669"/>
    <property type="project" value="UniProtKB-SubCell"/>
</dbReference>
<dbReference type="NCBIfam" id="TIGR00795">
    <property type="entry name" value="lctP"/>
    <property type="match status" value="1"/>
</dbReference>
<dbReference type="RefSeq" id="WP_163044219.1">
    <property type="nucleotide sequence ID" value="NZ_JAAAMJ010000008.1"/>
</dbReference>
<comment type="subcellular location">
    <subcellularLocation>
        <location evidence="8">Cell inner membrane</location>
        <topology evidence="8">Multi-pass membrane protein</topology>
    </subcellularLocation>
    <subcellularLocation>
        <location evidence="1">Cell membrane</location>
        <topology evidence="1">Multi-pass membrane protein</topology>
    </subcellularLocation>
</comment>
<feature type="transmembrane region" description="Helical" evidence="8">
    <location>
        <begin position="234"/>
        <end position="254"/>
    </location>
</feature>
<evidence type="ECO:0000256" key="5">
    <source>
        <dbReference type="ARBA" id="ARBA00022692"/>
    </source>
</evidence>
<proteinExistence type="inferred from homology"/>
<keyword evidence="8" id="KW-0997">Cell inner membrane</keyword>
<accession>A0A6L9MJ32</accession>
<evidence type="ECO:0000256" key="4">
    <source>
        <dbReference type="ARBA" id="ARBA00022475"/>
    </source>
</evidence>
<dbReference type="PANTHER" id="PTHR30003:SF0">
    <property type="entry name" value="GLYCOLATE PERMEASE GLCA-RELATED"/>
    <property type="match status" value="1"/>
</dbReference>
<dbReference type="GO" id="GO:0015129">
    <property type="term" value="F:lactate transmembrane transporter activity"/>
    <property type="evidence" value="ECO:0007669"/>
    <property type="project" value="UniProtKB-UniRule"/>
</dbReference>
<dbReference type="Pfam" id="PF02652">
    <property type="entry name" value="Lactate_perm"/>
    <property type="match status" value="1"/>
</dbReference>
<dbReference type="AlphaFoldDB" id="A0A6L9MJ32"/>
<reference evidence="9 10" key="1">
    <citation type="submission" date="2020-01" db="EMBL/GenBank/DDBJ databases">
        <title>Genomes of bacteria type strains.</title>
        <authorList>
            <person name="Chen J."/>
            <person name="Zhu S."/>
            <person name="Chen J."/>
        </authorList>
    </citation>
    <scope>NUCLEOTIDE SEQUENCE [LARGE SCALE GENOMIC DNA]</scope>
    <source>
        <strain evidence="9 10">KCTC 52919</strain>
    </source>
</reference>
<feature type="transmembrane region" description="Helical" evidence="8">
    <location>
        <begin position="331"/>
        <end position="351"/>
    </location>
</feature>
<keyword evidence="7 8" id="KW-0472">Membrane</keyword>
<evidence type="ECO:0000256" key="2">
    <source>
        <dbReference type="ARBA" id="ARBA00010100"/>
    </source>
</evidence>
<sequence length="597" mass="62271">MGSGFLFAMALLPIAIVFLLLVVMRRSAKLAMLVAYLATAALALTVWDQAVGTVAGATINGLVTALTLLFIIFGAILVLQTVHESGAIRAIRRGFTELSPDRRIQAIIIAWLFGSMIEGASGFGTPAAVAAPLLVAIGFPAMAAVLVTLIIQSTPVSFGAVGTPMLVGVNTGLGGNEGVLASIAPMSLIDYVYAVAANVAMVHALVGFVIPLIMVGMLTRFFGANRSFMEGFRVWKFALFAGLAFTVPYYLVAWLLGPEFPSLLGGLIGLLIVVPAARRGFLLPTDRFEFPERAGWNSHWFGTLKAAEAEEVIAARDGSAQISLLRAWSPYLIIAILLVLTRVIAPLKAALTSPEATLAFNDMFGSGINATAQLLYSPGTVLIIASLLSVLIFRMSGKAYARAWAGSAKTMVAAAPALLLAVPMVQVFLNTGRGPMESMPLVLAEGVSSVAGSAWPLFSPLLGALGAFIAGSNTVSNMMFSLFQFSAAEQIGLGAAGAMIVVTLQAVGGAAGNMICVHNVVAASAVVGLTDREGEVIRMTLIPMTYYVVQAGLIGMALIYGGFWAILAVVWLVAVIAAMAFNKGRQKVATGSAVPAE</sequence>
<feature type="transmembrane region" description="Helical" evidence="8">
    <location>
        <begin position="195"/>
        <end position="222"/>
    </location>
</feature>
<keyword evidence="3 8" id="KW-0813">Transport</keyword>
<evidence type="ECO:0000256" key="6">
    <source>
        <dbReference type="ARBA" id="ARBA00022989"/>
    </source>
</evidence>
<evidence type="ECO:0000256" key="3">
    <source>
        <dbReference type="ARBA" id="ARBA00022448"/>
    </source>
</evidence>
<dbReference type="GO" id="GO:0015295">
    <property type="term" value="F:solute:proton symporter activity"/>
    <property type="evidence" value="ECO:0007669"/>
    <property type="project" value="TreeGrafter"/>
</dbReference>
<organism evidence="9 10">
    <name type="scientific">Aurantimonas aggregata</name>
    <dbReference type="NCBI Taxonomy" id="2047720"/>
    <lineage>
        <taxon>Bacteria</taxon>
        <taxon>Pseudomonadati</taxon>
        <taxon>Pseudomonadota</taxon>
        <taxon>Alphaproteobacteria</taxon>
        <taxon>Hyphomicrobiales</taxon>
        <taxon>Aurantimonadaceae</taxon>
        <taxon>Aurantimonas</taxon>
    </lineage>
</organism>
<feature type="transmembrane region" description="Helical" evidence="8">
    <location>
        <begin position="6"/>
        <end position="23"/>
    </location>
</feature>
<keyword evidence="4" id="KW-1003">Cell membrane</keyword>
<dbReference type="EMBL" id="JAAAMJ010000008">
    <property type="protein sequence ID" value="NDV87470.1"/>
    <property type="molecule type" value="Genomic_DNA"/>
</dbReference>
<dbReference type="InterPro" id="IPR003804">
    <property type="entry name" value="Lactate_perm"/>
</dbReference>
<evidence type="ECO:0000256" key="1">
    <source>
        <dbReference type="ARBA" id="ARBA00004651"/>
    </source>
</evidence>
<comment type="caution">
    <text evidence="8">Lacks conserved residue(s) required for the propagation of feature annotation.</text>
</comment>
<keyword evidence="6 8" id="KW-1133">Transmembrane helix</keyword>
<feature type="transmembrane region" description="Helical" evidence="8">
    <location>
        <begin position="104"/>
        <end position="123"/>
    </location>
</feature>
<evidence type="ECO:0000313" key="9">
    <source>
        <dbReference type="EMBL" id="NDV87470.1"/>
    </source>
</evidence>
<keyword evidence="10" id="KW-1185">Reference proteome</keyword>
<feature type="transmembrane region" description="Helical" evidence="8">
    <location>
        <begin position="412"/>
        <end position="429"/>
    </location>
</feature>
<feature type="transmembrane region" description="Helical" evidence="8">
    <location>
        <begin position="30"/>
        <end position="47"/>
    </location>
</feature>
<feature type="transmembrane region" description="Helical" evidence="8">
    <location>
        <begin position="158"/>
        <end position="175"/>
    </location>
</feature>
<comment type="similarity">
    <text evidence="2 8">Belongs to the lactate permease family.</text>
</comment>
<comment type="caution">
    <text evidence="9">The sequence shown here is derived from an EMBL/GenBank/DDBJ whole genome shotgun (WGS) entry which is preliminary data.</text>
</comment>
<protein>
    <recommendedName>
        <fullName evidence="8">L-lactate permease</fullName>
    </recommendedName>
</protein>
<evidence type="ECO:0000313" key="10">
    <source>
        <dbReference type="Proteomes" id="UP000476332"/>
    </source>
</evidence>
<feature type="transmembrane region" description="Helical" evidence="8">
    <location>
        <begin position="371"/>
        <end position="392"/>
    </location>
</feature>
<dbReference type="PANTHER" id="PTHR30003">
    <property type="entry name" value="L-LACTATE PERMEASE"/>
    <property type="match status" value="1"/>
</dbReference>
<evidence type="ECO:0000256" key="8">
    <source>
        <dbReference type="RuleBase" id="RU365092"/>
    </source>
</evidence>
<dbReference type="Proteomes" id="UP000476332">
    <property type="component" value="Unassembled WGS sequence"/>
</dbReference>